<dbReference type="CDD" id="cd00609">
    <property type="entry name" value="AAT_like"/>
    <property type="match status" value="1"/>
</dbReference>
<dbReference type="Pfam" id="PF00155">
    <property type="entry name" value="Aminotran_1_2"/>
    <property type="match status" value="1"/>
</dbReference>
<evidence type="ECO:0000256" key="10">
    <source>
        <dbReference type="SAM" id="Coils"/>
    </source>
</evidence>
<evidence type="ECO:0000256" key="4">
    <source>
        <dbReference type="ARBA" id="ARBA00022679"/>
    </source>
</evidence>
<name>F1L425_ASCSU</name>
<dbReference type="InterPro" id="IPR015421">
    <property type="entry name" value="PyrdxlP-dep_Trfase_major"/>
</dbReference>
<dbReference type="EC" id="2.6.1.2" evidence="8"/>
<dbReference type="GO" id="GO:0030170">
    <property type="term" value="F:pyridoxal phosphate binding"/>
    <property type="evidence" value="ECO:0007669"/>
    <property type="project" value="InterPro"/>
</dbReference>
<keyword evidence="4 12" id="KW-0808">Transferase</keyword>
<organism evidence="12">
    <name type="scientific">Ascaris suum</name>
    <name type="common">Pig roundworm</name>
    <name type="synonym">Ascaris lumbricoides</name>
    <dbReference type="NCBI Taxonomy" id="6253"/>
    <lineage>
        <taxon>Eukaryota</taxon>
        <taxon>Metazoa</taxon>
        <taxon>Ecdysozoa</taxon>
        <taxon>Nematoda</taxon>
        <taxon>Chromadorea</taxon>
        <taxon>Rhabditida</taxon>
        <taxon>Spirurina</taxon>
        <taxon>Ascaridomorpha</taxon>
        <taxon>Ascaridoidea</taxon>
        <taxon>Ascarididae</taxon>
        <taxon>Ascaris</taxon>
    </lineage>
</organism>
<dbReference type="InterPro" id="IPR015424">
    <property type="entry name" value="PyrdxlP-dep_Trfase"/>
</dbReference>
<evidence type="ECO:0000313" key="12">
    <source>
        <dbReference type="EMBL" id="ADY44879.1"/>
    </source>
</evidence>
<dbReference type="GO" id="GO:0042853">
    <property type="term" value="P:L-alanine catabolic process"/>
    <property type="evidence" value="ECO:0007669"/>
    <property type="project" value="UniProtKB-UniPathway"/>
</dbReference>
<keyword evidence="10" id="KW-0175">Coiled coil</keyword>
<feature type="domain" description="Aminotransferase class I/classII large" evidence="11">
    <location>
        <begin position="269"/>
        <end position="548"/>
    </location>
</feature>
<comment type="catalytic activity">
    <reaction evidence="9">
        <text>L-alanine + 2-oxoglutarate = pyruvate + L-glutamate</text>
        <dbReference type="Rhea" id="RHEA:19453"/>
        <dbReference type="ChEBI" id="CHEBI:15361"/>
        <dbReference type="ChEBI" id="CHEBI:16810"/>
        <dbReference type="ChEBI" id="CHEBI:29985"/>
        <dbReference type="ChEBI" id="CHEBI:57972"/>
        <dbReference type="EC" id="2.6.1.2"/>
    </reaction>
</comment>
<comment type="cofactor">
    <cofactor evidence="1">
        <name>pyridoxal 5'-phosphate</name>
        <dbReference type="ChEBI" id="CHEBI:597326"/>
    </cofactor>
</comment>
<protein>
    <recommendedName>
        <fullName evidence="8">alanine transaminase</fullName>
        <ecNumber evidence="8">2.6.1.2</ecNumber>
    </recommendedName>
</protein>
<dbReference type="InterPro" id="IPR045088">
    <property type="entry name" value="ALAT1/2-like"/>
</dbReference>
<comment type="pathway">
    <text evidence="6">Amino-acid degradation; L-alanine degradation via transaminase pathway; pyruvate from L-alanine: step 1/1.</text>
</comment>
<dbReference type="FunFam" id="1.10.287.1970:FF:000001">
    <property type="entry name" value="Alanine aminotransferase 2"/>
    <property type="match status" value="1"/>
</dbReference>
<keyword evidence="5" id="KW-0663">Pyridoxal phosphate</keyword>
<evidence type="ECO:0000256" key="3">
    <source>
        <dbReference type="ARBA" id="ARBA00022576"/>
    </source>
</evidence>
<dbReference type="Gene3D" id="1.10.287.1970">
    <property type="match status" value="1"/>
</dbReference>
<dbReference type="EMBL" id="JI170949">
    <property type="protein sequence ID" value="ADY44879.1"/>
    <property type="molecule type" value="mRNA"/>
</dbReference>
<feature type="coiled-coil region" evidence="10">
    <location>
        <begin position="53"/>
        <end position="94"/>
    </location>
</feature>
<dbReference type="Gene3D" id="3.40.640.10">
    <property type="entry name" value="Type I PLP-dependent aspartate aminotransferase-like (Major domain)"/>
    <property type="match status" value="2"/>
</dbReference>
<dbReference type="InterPro" id="IPR015422">
    <property type="entry name" value="PyrdxlP-dep_Trfase_small"/>
</dbReference>
<evidence type="ECO:0000256" key="5">
    <source>
        <dbReference type="ARBA" id="ARBA00022898"/>
    </source>
</evidence>
<comment type="similarity">
    <text evidence="7">Belongs to the class-I pyridoxal-phosphate-dependent aminotransferase family. Alanine aminotransferase subfamily.</text>
</comment>
<evidence type="ECO:0000256" key="1">
    <source>
        <dbReference type="ARBA" id="ARBA00001933"/>
    </source>
</evidence>
<feature type="non-terminal residue" evidence="12">
    <location>
        <position position="561"/>
    </location>
</feature>
<dbReference type="SUPFAM" id="SSF53383">
    <property type="entry name" value="PLP-dependent transferases"/>
    <property type="match status" value="1"/>
</dbReference>
<evidence type="ECO:0000256" key="6">
    <source>
        <dbReference type="ARBA" id="ARBA00025708"/>
    </source>
</evidence>
<evidence type="ECO:0000256" key="8">
    <source>
        <dbReference type="ARBA" id="ARBA00026106"/>
    </source>
</evidence>
<dbReference type="UniPathway" id="UPA00528">
    <property type="reaction ID" value="UER00586"/>
</dbReference>
<evidence type="ECO:0000256" key="2">
    <source>
        <dbReference type="ARBA" id="ARBA00011738"/>
    </source>
</evidence>
<dbReference type="PANTHER" id="PTHR11751">
    <property type="entry name" value="ALANINE AMINOTRANSFERASE"/>
    <property type="match status" value="1"/>
</dbReference>
<proteinExistence type="evidence at transcript level"/>
<evidence type="ECO:0000256" key="9">
    <source>
        <dbReference type="ARBA" id="ARBA00047412"/>
    </source>
</evidence>
<reference evidence="12" key="1">
    <citation type="journal article" date="2011" name="Genome Res.">
        <title>Deep small RNA sequencing from the nematode Ascaris reveals conservation, functional diversification, and novel developmental profiles.</title>
        <authorList>
            <person name="Wang J."/>
            <person name="Czech B."/>
            <person name="Crunk A."/>
            <person name="Wallace A."/>
            <person name="Mitreva M."/>
            <person name="Hannon G.J."/>
            <person name="Davis R.E."/>
        </authorList>
    </citation>
    <scope>NUCLEOTIDE SEQUENCE</scope>
</reference>
<dbReference type="FunFam" id="3.40.640.10:FF:000226">
    <property type="entry name" value="Alanine aminotransferase 2"/>
    <property type="match status" value="1"/>
</dbReference>
<dbReference type="GO" id="GO:0004021">
    <property type="term" value="F:L-alanine:2-oxoglutarate aminotransferase activity"/>
    <property type="evidence" value="ECO:0007669"/>
    <property type="project" value="UniProtKB-EC"/>
</dbReference>
<dbReference type="Gene3D" id="3.90.1150.10">
    <property type="entry name" value="Aspartate Aminotransferase, domain 1"/>
    <property type="match status" value="1"/>
</dbReference>
<dbReference type="FunFam" id="3.90.1150.10:FF:000010">
    <property type="entry name" value="Alanine aminotransferase 2"/>
    <property type="match status" value="1"/>
</dbReference>
<comment type="subunit">
    <text evidence="2">Homodimer.</text>
</comment>
<sequence>MTARKCFNMWLSGTSMVNQCSDAPIRIVRIRHWRTLDGGDKKMQAESSLIGNMVSEEHAIQELAAENAKLKEELEATKRELVEARRKLEEARPEAMRVPATAFQLLRKSDRCLSTGATLAGAKKALTMETMNPNVKSMEFAVRGPIVIRGAQIEKDLEKGAKKPFNSIVKANIGDAHDMGQKPITFIRQVVACCAYPALLQSMAIPSDVKKHAETILHDCGGHSVGAYTPSAGIECIRKHCAEYITRRDGIPTDYENIVISAGTTEGIRVRYYLDEDNMWGLNIEECERALNEAKGKYDTRAICVINPGNPAGQVLARRNIEEIIRFAHKNNLVILADEVYQDNIFDENSKFYSFKKVMLDMGGEYKDQELVSFYSVSKGYMGECGLRAGYIEFMNIDQDVFKMFMKMISAKLCASALGQAALDCAVNPPKPGEPSYELWYKEKTGILKSMKERARLVKEAYGALDGIECNPVQGAMYAFAKINLPKKAIEEAKKQNVAPDFLYGMKMLEATGICTVPGSGFGQKEGTYHFRTTILPQTDLMKEMLDRFKPFHADFMNTYK</sequence>
<dbReference type="InterPro" id="IPR004839">
    <property type="entry name" value="Aminotransferase_I/II_large"/>
</dbReference>
<evidence type="ECO:0000259" key="11">
    <source>
        <dbReference type="Pfam" id="PF00155"/>
    </source>
</evidence>
<evidence type="ECO:0000256" key="7">
    <source>
        <dbReference type="ARBA" id="ARBA00025785"/>
    </source>
</evidence>
<keyword evidence="3 12" id="KW-0032">Aminotransferase</keyword>
<accession>F1L425</accession>
<dbReference type="AlphaFoldDB" id="F1L425"/>
<dbReference type="PANTHER" id="PTHR11751:SF29">
    <property type="entry name" value="ALANINE TRANSAMINASE"/>
    <property type="match status" value="1"/>
</dbReference>